<feature type="short sequence motif" description="Nuclear localization signal" evidence="15">
    <location>
        <begin position="75"/>
        <end position="77"/>
    </location>
</feature>
<keyword evidence="3 15" id="KW-0597">Phosphoprotein</keyword>
<feature type="compositionally biased region" description="Acidic residues" evidence="17">
    <location>
        <begin position="156"/>
        <end position="166"/>
    </location>
</feature>
<comment type="function">
    <text evidence="16">ATP-dependent DNA helicase required for initiation of viral DNA replication. It forms a complex with the viral E2 protein. The E1-E2 complex binds to the replication origin which contains binding sites for both proteins.</text>
</comment>
<dbReference type="InterPro" id="IPR046832">
    <property type="entry name" value="PPV_E1_DBD"/>
</dbReference>
<accession>A0AAE7UVC7</accession>
<evidence type="ECO:0000256" key="1">
    <source>
        <dbReference type="ARBA" id="ARBA00004147"/>
    </source>
</evidence>
<dbReference type="PIRSF" id="PIRSF003383">
    <property type="entry name" value="Rep_E1_papillomaV"/>
    <property type="match status" value="1"/>
</dbReference>
<evidence type="ECO:0000256" key="16">
    <source>
        <dbReference type="PIRNR" id="PIRNR003383"/>
    </source>
</evidence>
<evidence type="ECO:0000256" key="12">
    <source>
        <dbReference type="ARBA" id="ARBA00034617"/>
    </source>
</evidence>
<feature type="region of interest" description="Disordered" evidence="17">
    <location>
        <begin position="610"/>
        <end position="633"/>
    </location>
</feature>
<evidence type="ECO:0000256" key="13">
    <source>
        <dbReference type="ARBA" id="ARBA00048988"/>
    </source>
</evidence>
<evidence type="ECO:0000256" key="17">
    <source>
        <dbReference type="SAM" id="MobiDB-lite"/>
    </source>
</evidence>
<dbReference type="InterPro" id="IPR016393">
    <property type="entry name" value="Rep_E1_papillomaV"/>
</dbReference>
<feature type="domain" description="SF3 helicase" evidence="18">
    <location>
        <begin position="435"/>
        <end position="585"/>
    </location>
</feature>
<keyword evidence="9 15" id="KW-0067">ATP-binding</keyword>
<evidence type="ECO:0000259" key="18">
    <source>
        <dbReference type="PROSITE" id="PS51206"/>
    </source>
</evidence>
<gene>
    <name evidence="15 19" type="primary">E1</name>
</gene>
<dbReference type="InterPro" id="IPR027417">
    <property type="entry name" value="P-loop_NTPase"/>
</dbReference>
<feature type="compositionally biased region" description="Polar residues" evidence="17">
    <location>
        <begin position="121"/>
        <end position="132"/>
    </location>
</feature>
<comment type="catalytic activity">
    <reaction evidence="13 15 16">
        <text>ATP + H2O = ADP + phosphate + H(+)</text>
        <dbReference type="Rhea" id="RHEA:13065"/>
        <dbReference type="ChEBI" id="CHEBI:15377"/>
        <dbReference type="ChEBI" id="CHEBI:15378"/>
        <dbReference type="ChEBI" id="CHEBI:30616"/>
        <dbReference type="ChEBI" id="CHEBI:43474"/>
        <dbReference type="ChEBI" id="CHEBI:456216"/>
        <dbReference type="EC" id="5.6.2.4"/>
    </reaction>
</comment>
<comment type="PTM">
    <text evidence="15">Phosphorylated.</text>
</comment>
<evidence type="ECO:0000313" key="19">
    <source>
        <dbReference type="EMBL" id="QUP08144.1"/>
    </source>
</evidence>
<dbReference type="InterPro" id="IPR014000">
    <property type="entry name" value="PPV_DNA_helicase_E1_N"/>
</dbReference>
<evidence type="ECO:0000313" key="20">
    <source>
        <dbReference type="Proteomes" id="UP001246092"/>
    </source>
</evidence>
<dbReference type="Pfam" id="PF00519">
    <property type="entry name" value="PPV_E1_C"/>
    <property type="match status" value="1"/>
</dbReference>
<keyword evidence="6 15" id="KW-0547">Nucleotide-binding</keyword>
<dbReference type="GO" id="GO:0042025">
    <property type="term" value="C:host cell nucleus"/>
    <property type="evidence" value="ECO:0007669"/>
    <property type="project" value="UniProtKB-SubCell"/>
</dbReference>
<evidence type="ECO:0000256" key="14">
    <source>
        <dbReference type="ARBA" id="ARBA00093297"/>
    </source>
</evidence>
<dbReference type="GO" id="GO:0003677">
    <property type="term" value="F:DNA binding"/>
    <property type="evidence" value="ECO:0007669"/>
    <property type="project" value="UniProtKB-UniRule"/>
</dbReference>
<protein>
    <recommendedName>
        <fullName evidence="15 16">Replication protein E1</fullName>
        <ecNumber evidence="15 16">5.6.2.4</ecNumber>
    </recommendedName>
    <alternativeName>
        <fullName evidence="15">ATP-dependent helicase E1</fullName>
    </alternativeName>
    <alternativeName>
        <fullName evidence="15">DNA 3'-5' helicase E1</fullName>
    </alternativeName>
</protein>
<keyword evidence="10 15" id="KW-0238">DNA-binding</keyword>
<sequence>MEGELEAGTGPDEGGSGWYIVREAECSETDEGSSGEEGADLADLVDNARVVQGNSRELFHKQVTEEDDLHVQALKRKYIQHSPAGPTDKAKVADLSPRLNAINITPPKATAKRRLFESSLDSGIGNTEQNETLCPDGEALHTPQVQGGERHTDSEGGGDGEGEAGEEYGSAAASAMLTQLLKCSNRRATMLAKFKAAFGMGFGELTRTFKSDKTCNEDWVAVVYGVRPAVYEGTKDLLSKHCSYINMTSNTTATGLVVLMLLRFFAQKARDTLVKLLRTLLNVTEYQIMANPPKIRSTPAALYWYKQSMSRCSITHGEVPEWITRQTLISHQTADETKFELSQMVQWALDNEYIDECTIAYEYAKLADEDLNAAAWLGTNAQAKYVRDCTTMVRHYRRALMRSMSMSAWIRARMDRIAEGGDWKHIVNFLKYQHIEFIAFLGALTRFLKGTPKQNCIAICGPPNTGKSMFTMSLLSFMGGCVISYANARSQFWLQPLADARLALLDDATKPCWDYMDVHLRNALDGNPICLDLKHRAPMQIKCPPLLVTSNIDIREDDRWRYLHSRVQCFVFKNEFPFNDLGQPIYVLNDANWKCFFERLWLQLDLSDQEDEGDDGEPQQTFRCGTRRTSDVV</sequence>
<dbReference type="InterPro" id="IPR014015">
    <property type="entry name" value="Helicase_SF3_DNA-vir"/>
</dbReference>
<dbReference type="PROSITE" id="PS51206">
    <property type="entry name" value="SF3_HELICASE_1"/>
    <property type="match status" value="1"/>
</dbReference>
<reference evidence="19" key="1">
    <citation type="journal article" date="2021" name="Pathogens">
        <title>Identification of a Novel Papillomavirus Type (MfoiPV1) Associated with Acrochordon in a Stone Marten (Martes foina).</title>
        <authorList>
            <person name="Kuhar U."/>
            <person name="Zele Vengust D."/>
            <person name="Jamnikar Ciglenecki U."/>
            <person name="Vengust G."/>
        </authorList>
    </citation>
    <scope>NUCLEOTIDE SEQUENCE</scope>
    <source>
        <strain evidence="19">MfoiPV1</strain>
    </source>
</reference>
<comment type="catalytic activity">
    <reaction evidence="12 15">
        <text>Couples ATP hydrolysis with the unwinding of duplex DNA by translocating in the 3'-5' direction.</text>
        <dbReference type="EC" id="5.6.2.4"/>
    </reaction>
</comment>
<comment type="caution">
    <text evidence="15">Lacks conserved residue(s) required for the propagation of feature annotation.</text>
</comment>
<dbReference type="GO" id="GO:0043138">
    <property type="term" value="F:3'-5' DNA helicase activity"/>
    <property type="evidence" value="ECO:0007669"/>
    <property type="project" value="UniProtKB-UniRule"/>
</dbReference>
<keyword evidence="2 15" id="KW-0244">Early protein</keyword>
<organism evidence="19 20">
    <name type="scientific">Martes foina papillomavirus 1</name>
    <dbReference type="NCBI Taxonomy" id="2831903"/>
    <lineage>
        <taxon>Viruses</taxon>
        <taxon>Monodnaviria</taxon>
        <taxon>Shotokuvirae</taxon>
        <taxon>Cossaviricota</taxon>
        <taxon>Papovaviricetes</taxon>
        <taxon>Zurhausenvirales</taxon>
        <taxon>Papillomaviridae</taxon>
    </lineage>
</organism>
<keyword evidence="15" id="KW-0832">Ubl conjugation</keyword>
<dbReference type="EMBL" id="MW841296">
    <property type="protein sequence ID" value="QUP08144.1"/>
    <property type="molecule type" value="Genomic_DNA"/>
</dbReference>
<dbReference type="Gene3D" id="3.40.50.300">
    <property type="entry name" value="P-loop containing nucleotide triphosphate hydrolases"/>
    <property type="match status" value="1"/>
</dbReference>
<dbReference type="GO" id="GO:0016817">
    <property type="term" value="F:hydrolase activity, acting on acid anhydrides"/>
    <property type="evidence" value="ECO:0007669"/>
    <property type="project" value="InterPro"/>
</dbReference>
<evidence type="ECO:0000256" key="10">
    <source>
        <dbReference type="ARBA" id="ARBA00023125"/>
    </source>
</evidence>
<comment type="similarity">
    <text evidence="15 16">Belongs to the papillomaviridae E1 protein family.</text>
</comment>
<name>A0AAE7UVC7_9PAPI</name>
<comment type="function">
    <text evidence="14 15">ATP-dependent DNA 3'-5' helicase required for initiation of viral DNA replication. It forms a complex with the viral E2 protein. The E1-E2 complex binds to the replication origin which contains binding sites for both proteins. During the initial step, a dimer of E1 interacts with a dimer of protein E2 leading to a complex that binds the viral origin of replication with high specificity. Then, a second dimer of E1 displaces the E2 dimer in an ATP-dependent manner to form the E1 tetramer. Following this, two E1 monomers are added to each half of the site, which results in the formation of two E1 trimers on the viral ori. Subsequently, two hexamers will be created. The double hexamer acts as a bi-directional helicase machinery and unwinds the viral DNA and then recruits the host DNA polymerase to start replication.</text>
</comment>
<keyword evidence="15" id="KW-1017">Isopeptide bond</keyword>
<dbReference type="SUPFAM" id="SSF52540">
    <property type="entry name" value="P-loop containing nucleoside triphosphate hydrolases"/>
    <property type="match status" value="1"/>
</dbReference>
<feature type="binding site" evidence="15">
    <location>
        <begin position="461"/>
        <end position="468"/>
    </location>
    <ligand>
        <name>ATP</name>
        <dbReference type="ChEBI" id="CHEBI:30616"/>
    </ligand>
</feature>
<comment type="subcellular location">
    <subcellularLocation>
        <location evidence="1 15">Host nucleus</location>
    </subcellularLocation>
</comment>
<comment type="subunit">
    <text evidence="15">Can form hexamers. Interacts with E2 protein; this interaction increases E1 DNA binding specificity. Interacts with host DNA polymerase subunit POLA2. Interacts with host single stranded DNA-binding protein RPA1. Interacts with host TOP1; this interaction stimulates the enzymatic activity of TOP1.</text>
</comment>
<dbReference type="HAMAP" id="MF_04000">
    <property type="entry name" value="PPV_E1"/>
    <property type="match status" value="1"/>
</dbReference>
<keyword evidence="5 15" id="KW-0235">DNA replication</keyword>
<evidence type="ECO:0000256" key="9">
    <source>
        <dbReference type="ARBA" id="ARBA00022840"/>
    </source>
</evidence>
<evidence type="ECO:0000256" key="5">
    <source>
        <dbReference type="ARBA" id="ARBA00022705"/>
    </source>
</evidence>
<dbReference type="SUPFAM" id="SSF55464">
    <property type="entry name" value="Origin of replication-binding domain, RBD-like"/>
    <property type="match status" value="1"/>
</dbReference>
<dbReference type="EC" id="5.6.2.4" evidence="15 16"/>
<dbReference type="InterPro" id="IPR046935">
    <property type="entry name" value="PPV_E1_DBD_sf"/>
</dbReference>
<dbReference type="Proteomes" id="UP001246092">
    <property type="component" value="Segment"/>
</dbReference>
<evidence type="ECO:0000256" key="2">
    <source>
        <dbReference type="ARBA" id="ARBA00022518"/>
    </source>
</evidence>
<keyword evidence="11 15" id="KW-0413">Isomerase</keyword>
<keyword evidence="8 15" id="KW-0347">Helicase</keyword>
<feature type="region of interest" description="Disordered" evidence="17">
    <location>
        <begin position="121"/>
        <end position="167"/>
    </location>
</feature>
<evidence type="ECO:0000256" key="8">
    <source>
        <dbReference type="ARBA" id="ARBA00022806"/>
    </source>
</evidence>
<evidence type="ECO:0000256" key="15">
    <source>
        <dbReference type="HAMAP-Rule" id="MF_04000"/>
    </source>
</evidence>
<keyword evidence="4 15" id="KW-1048">Host nucleus</keyword>
<proteinExistence type="inferred from homology"/>
<keyword evidence="7 15" id="KW-0378">Hydrolase</keyword>
<feature type="short sequence motif" description="Nuclear export signal" evidence="15">
    <location>
        <begin position="95"/>
        <end position="104"/>
    </location>
</feature>
<dbReference type="InterPro" id="IPR037102">
    <property type="entry name" value="Znf_lg_T-Ag_D1_dom_sf"/>
</dbReference>
<evidence type="ECO:0000256" key="11">
    <source>
        <dbReference type="ARBA" id="ARBA00023235"/>
    </source>
</evidence>
<feature type="modified residue" description="Phosphoserine; by host" evidence="15">
    <location>
        <position position="96"/>
    </location>
</feature>
<dbReference type="Pfam" id="PF20450">
    <property type="entry name" value="PPV_E1_DBD"/>
    <property type="match status" value="1"/>
</dbReference>
<dbReference type="GO" id="GO:0006260">
    <property type="term" value="P:DNA replication"/>
    <property type="evidence" value="ECO:0007669"/>
    <property type="project" value="UniProtKB-UniRule"/>
</dbReference>
<evidence type="ECO:0000256" key="7">
    <source>
        <dbReference type="ARBA" id="ARBA00022801"/>
    </source>
</evidence>
<evidence type="ECO:0000256" key="3">
    <source>
        <dbReference type="ARBA" id="ARBA00022553"/>
    </source>
</evidence>
<feature type="cross-link" description="Glycyl lysine isopeptide (Lys-Gly) (interchain with G-Cter in SUMO)" evidence="15">
    <location>
        <position position="542"/>
    </location>
</feature>
<dbReference type="InterPro" id="IPR001177">
    <property type="entry name" value="PPV_DNA_helicase_E1_C"/>
</dbReference>
<evidence type="ECO:0000256" key="6">
    <source>
        <dbReference type="ARBA" id="ARBA00022741"/>
    </source>
</evidence>
<dbReference type="Pfam" id="PF00524">
    <property type="entry name" value="PPV_E1_N"/>
    <property type="match status" value="1"/>
</dbReference>
<dbReference type="Gene3D" id="3.40.1310.10">
    <property type="match status" value="1"/>
</dbReference>
<dbReference type="Gene3D" id="1.10.10.510">
    <property type="entry name" value="Zinc finger, large T-antigen D1 domain"/>
    <property type="match status" value="1"/>
</dbReference>
<dbReference type="GO" id="GO:0005524">
    <property type="term" value="F:ATP binding"/>
    <property type="evidence" value="ECO:0007669"/>
    <property type="project" value="UniProtKB-UniRule"/>
</dbReference>
<evidence type="ECO:0000256" key="4">
    <source>
        <dbReference type="ARBA" id="ARBA00022562"/>
    </source>
</evidence>
<comment type="PTM">
    <text evidence="15">Sumoylated.</text>
</comment>
<feature type="modified residue" description="Phosphoserine; by host" evidence="15">
    <location>
        <position position="82"/>
    </location>
</feature>